<dbReference type="AlphaFoldDB" id="A0A917ABN6"/>
<proteinExistence type="predicted"/>
<dbReference type="RefSeq" id="WP_188478688.1">
    <property type="nucleotide sequence ID" value="NZ_BMFJ01000002.1"/>
</dbReference>
<feature type="region of interest" description="Disordered" evidence="1">
    <location>
        <begin position="333"/>
        <end position="359"/>
    </location>
</feature>
<evidence type="ECO:0000256" key="1">
    <source>
        <dbReference type="SAM" id="MobiDB-lite"/>
    </source>
</evidence>
<dbReference type="InterPro" id="IPR011200">
    <property type="entry name" value="UCP012608"/>
</dbReference>
<evidence type="ECO:0000313" key="3">
    <source>
        <dbReference type="Proteomes" id="UP000612855"/>
    </source>
</evidence>
<feature type="compositionally biased region" description="Basic and acidic residues" evidence="1">
    <location>
        <begin position="333"/>
        <end position="351"/>
    </location>
</feature>
<dbReference type="Pfam" id="PF10094">
    <property type="entry name" value="DUF2332"/>
    <property type="match status" value="1"/>
</dbReference>
<keyword evidence="3" id="KW-1185">Reference proteome</keyword>
<evidence type="ECO:0008006" key="4">
    <source>
        <dbReference type="Google" id="ProtNLM"/>
    </source>
</evidence>
<reference evidence="3" key="1">
    <citation type="journal article" date="2019" name="Int. J. Syst. Evol. Microbiol.">
        <title>The Global Catalogue of Microorganisms (GCM) 10K type strain sequencing project: providing services to taxonomists for standard genome sequencing and annotation.</title>
        <authorList>
            <consortium name="The Broad Institute Genomics Platform"/>
            <consortium name="The Broad Institute Genome Sequencing Center for Infectious Disease"/>
            <person name="Wu L."/>
            <person name="Ma J."/>
        </authorList>
    </citation>
    <scope>NUCLEOTIDE SEQUENCE [LARGE SCALE GENOMIC DNA]</scope>
    <source>
        <strain evidence="3">CGMCC 1.12664</strain>
    </source>
</reference>
<comment type="caution">
    <text evidence="2">The sequence shown here is derived from an EMBL/GenBank/DDBJ whole genome shotgun (WGS) entry which is preliminary data.</text>
</comment>
<organism evidence="2 3">
    <name type="scientific">Primorskyibacter flagellatus</name>
    <dbReference type="NCBI Taxonomy" id="1387277"/>
    <lineage>
        <taxon>Bacteria</taxon>
        <taxon>Pseudomonadati</taxon>
        <taxon>Pseudomonadota</taxon>
        <taxon>Alphaproteobacteria</taxon>
        <taxon>Rhodobacterales</taxon>
        <taxon>Roseobacteraceae</taxon>
        <taxon>Primorskyibacter</taxon>
    </lineage>
</organism>
<dbReference type="EMBL" id="BMFJ01000002">
    <property type="protein sequence ID" value="GGE40771.1"/>
    <property type="molecule type" value="Genomic_DNA"/>
</dbReference>
<accession>A0A917ABN6</accession>
<name>A0A917ABN6_9RHOB</name>
<dbReference type="PIRSF" id="PIRSF012608">
    <property type="entry name" value="UCP012608"/>
    <property type="match status" value="1"/>
</dbReference>
<evidence type="ECO:0000313" key="2">
    <source>
        <dbReference type="EMBL" id="GGE40771.1"/>
    </source>
</evidence>
<sequence length="359" mass="38801">MSLAAVFDAQAEACERLGSPFMARMLRLCGPRLDTSSDPVARRLADWPGDVGANGAAIALRFAGALHALVLTGADDDLIAAYPPHDVTEATLWQAVDSALRRHHTHIMHWLDSAPQTNEVRRSAAMIAATQTLASALPGLPFRLSELGASAGLNLFFDRYALALPDGTTRGAADPVITLSPDWTGPLPPVAGVTVTDRRGVDLNPLDPSDPSAVLRLRSYTWPDQPDRMQRIDAALTVAVPVVDRGDAGDWLRNRLAAPRPGVIDFVFHTIAWQYFPPETDAACRAALDAAGKRARPDAPLAHLWVEAEPEQSGARVRLTLWTGGAPEVMELGRMDPHGRRFDASRDRDIRPLASPHLS</sequence>
<protein>
    <recommendedName>
        <fullName evidence="4">DUF2332 domain-containing protein</fullName>
    </recommendedName>
</protein>
<dbReference type="Proteomes" id="UP000612855">
    <property type="component" value="Unassembled WGS sequence"/>
</dbReference>
<gene>
    <name evidence="2" type="ORF">GCM10011360_30410</name>
</gene>